<dbReference type="PANTHER" id="PTHR36978:SF4">
    <property type="entry name" value="P-LOOP CONTAINING NUCLEOSIDE TRIPHOSPHATE HYDROLASE PROTEIN"/>
    <property type="match status" value="1"/>
</dbReference>
<evidence type="ECO:0000256" key="1">
    <source>
        <dbReference type="SAM" id="Phobius"/>
    </source>
</evidence>
<name>A0AAD3DCJ8_9STRA</name>
<evidence type="ECO:0000313" key="2">
    <source>
        <dbReference type="EMBL" id="GFH61811.1"/>
    </source>
</evidence>
<feature type="transmembrane region" description="Helical" evidence="1">
    <location>
        <begin position="252"/>
        <end position="270"/>
    </location>
</feature>
<evidence type="ECO:0008006" key="4">
    <source>
        <dbReference type="Google" id="ProtNLM"/>
    </source>
</evidence>
<protein>
    <recommendedName>
        <fullName evidence="4">P-loop containing nucleoside triphosphate hydrolase protein</fullName>
    </recommendedName>
</protein>
<sequence>MSKVEVQSSQPSKQIKIICAGLGRTGTLSLTEALQILGYNPYHYIDFNHASAWEEFVDGRTSRDNFYTTNANDIIDLILHDGYDAVLENPTCEIFEDILKRFPDAKIILTERDTPEKFEASWKVLMDTMLLTELPFSWKYPSFFQWIPLFRILKKVRCFMGTTHLNLNYGALTHGWRQKPNGWLAEQYVKHNKYVMDHIDKKQLLVFNVKEGWDPLCDFLDCQVPKDISFPHSKVNDAKALRRMRRIFQASVYGWIPLGILTVAGPYFFFRRSEIK</sequence>
<dbReference type="Pfam" id="PF17784">
    <property type="entry name" value="Sulfotransfer_4"/>
    <property type="match status" value="1"/>
</dbReference>
<dbReference type="SUPFAM" id="SSF52540">
    <property type="entry name" value="P-loop containing nucleoside triphosphate hydrolases"/>
    <property type="match status" value="1"/>
</dbReference>
<keyword evidence="1" id="KW-1133">Transmembrane helix</keyword>
<organism evidence="2 3">
    <name type="scientific">Chaetoceros tenuissimus</name>
    <dbReference type="NCBI Taxonomy" id="426638"/>
    <lineage>
        <taxon>Eukaryota</taxon>
        <taxon>Sar</taxon>
        <taxon>Stramenopiles</taxon>
        <taxon>Ochrophyta</taxon>
        <taxon>Bacillariophyta</taxon>
        <taxon>Coscinodiscophyceae</taxon>
        <taxon>Chaetocerotophycidae</taxon>
        <taxon>Chaetocerotales</taxon>
        <taxon>Chaetocerotaceae</taxon>
        <taxon>Chaetoceros</taxon>
    </lineage>
</organism>
<dbReference type="Gene3D" id="3.40.50.300">
    <property type="entry name" value="P-loop containing nucleotide triphosphate hydrolases"/>
    <property type="match status" value="1"/>
</dbReference>
<keyword evidence="3" id="KW-1185">Reference proteome</keyword>
<accession>A0AAD3DCJ8</accession>
<dbReference type="InterPro" id="IPR027417">
    <property type="entry name" value="P-loop_NTPase"/>
</dbReference>
<reference evidence="2 3" key="1">
    <citation type="journal article" date="2021" name="Sci. Rep.">
        <title>The genome of the diatom Chaetoceros tenuissimus carries an ancient integrated fragment of an extant virus.</title>
        <authorList>
            <person name="Hongo Y."/>
            <person name="Kimura K."/>
            <person name="Takaki Y."/>
            <person name="Yoshida Y."/>
            <person name="Baba S."/>
            <person name="Kobayashi G."/>
            <person name="Nagasaki K."/>
            <person name="Hano T."/>
            <person name="Tomaru Y."/>
        </authorList>
    </citation>
    <scope>NUCLEOTIDE SEQUENCE [LARGE SCALE GENOMIC DNA]</scope>
    <source>
        <strain evidence="2 3">NIES-3715</strain>
    </source>
</reference>
<dbReference type="Proteomes" id="UP001054902">
    <property type="component" value="Unassembled WGS sequence"/>
</dbReference>
<keyword evidence="1" id="KW-0472">Membrane</keyword>
<evidence type="ECO:0000313" key="3">
    <source>
        <dbReference type="Proteomes" id="UP001054902"/>
    </source>
</evidence>
<gene>
    <name evidence="2" type="ORF">CTEN210_18287</name>
</gene>
<dbReference type="InterPro" id="IPR040632">
    <property type="entry name" value="Sulfotransfer_4"/>
</dbReference>
<proteinExistence type="predicted"/>
<dbReference type="EMBL" id="BLLK01000075">
    <property type="protein sequence ID" value="GFH61811.1"/>
    <property type="molecule type" value="Genomic_DNA"/>
</dbReference>
<keyword evidence="1" id="KW-0812">Transmembrane</keyword>
<dbReference type="AlphaFoldDB" id="A0AAD3DCJ8"/>
<dbReference type="PANTHER" id="PTHR36978">
    <property type="entry name" value="P-LOOP CONTAINING NUCLEOTIDE TRIPHOSPHATE HYDROLASE"/>
    <property type="match status" value="1"/>
</dbReference>
<comment type="caution">
    <text evidence="2">The sequence shown here is derived from an EMBL/GenBank/DDBJ whole genome shotgun (WGS) entry which is preliminary data.</text>
</comment>